<protein>
    <recommendedName>
        <fullName evidence="2">Thioredoxin domain-containing protein</fullName>
    </recommendedName>
</protein>
<dbReference type="Pfam" id="PF08534">
    <property type="entry name" value="Redoxin"/>
    <property type="match status" value="1"/>
</dbReference>
<organism evidence="3 4">
    <name type="scientific">Dactylosporangium salmoneum</name>
    <dbReference type="NCBI Taxonomy" id="53361"/>
    <lineage>
        <taxon>Bacteria</taxon>
        <taxon>Bacillati</taxon>
        <taxon>Actinomycetota</taxon>
        <taxon>Actinomycetes</taxon>
        <taxon>Micromonosporales</taxon>
        <taxon>Micromonosporaceae</taxon>
        <taxon>Dactylosporangium</taxon>
    </lineage>
</organism>
<dbReference type="InterPro" id="IPR036249">
    <property type="entry name" value="Thioredoxin-like_sf"/>
</dbReference>
<dbReference type="RefSeq" id="WP_344615347.1">
    <property type="nucleotide sequence ID" value="NZ_BAAARV010000046.1"/>
</dbReference>
<evidence type="ECO:0000259" key="2">
    <source>
        <dbReference type="PROSITE" id="PS51352"/>
    </source>
</evidence>
<evidence type="ECO:0000256" key="1">
    <source>
        <dbReference type="SAM" id="Phobius"/>
    </source>
</evidence>
<evidence type="ECO:0000313" key="4">
    <source>
        <dbReference type="Proteomes" id="UP001501444"/>
    </source>
</evidence>
<comment type="caution">
    <text evidence="3">The sequence shown here is derived from an EMBL/GenBank/DDBJ whole genome shotgun (WGS) entry which is preliminary data.</text>
</comment>
<proteinExistence type="predicted"/>
<gene>
    <name evidence="3" type="ORF">GCM10010170_054440</name>
</gene>
<keyword evidence="4" id="KW-1185">Reference proteome</keyword>
<dbReference type="EMBL" id="BAAARV010000046">
    <property type="protein sequence ID" value="GAA2359890.1"/>
    <property type="molecule type" value="Genomic_DNA"/>
</dbReference>
<dbReference type="InterPro" id="IPR013740">
    <property type="entry name" value="Redoxin"/>
</dbReference>
<dbReference type="PROSITE" id="PS51352">
    <property type="entry name" value="THIOREDOXIN_2"/>
    <property type="match status" value="1"/>
</dbReference>
<dbReference type="Gene3D" id="3.40.30.10">
    <property type="entry name" value="Glutaredoxin"/>
    <property type="match status" value="1"/>
</dbReference>
<evidence type="ECO:0000313" key="3">
    <source>
        <dbReference type="EMBL" id="GAA2359890.1"/>
    </source>
</evidence>
<feature type="transmembrane region" description="Helical" evidence="1">
    <location>
        <begin position="6"/>
        <end position="26"/>
    </location>
</feature>
<feature type="domain" description="Thioredoxin" evidence="2">
    <location>
        <begin position="34"/>
        <end position="169"/>
    </location>
</feature>
<name>A0ABN3GSR8_9ACTN</name>
<dbReference type="SUPFAM" id="SSF52833">
    <property type="entry name" value="Thioredoxin-like"/>
    <property type="match status" value="1"/>
</dbReference>
<dbReference type="Proteomes" id="UP001501444">
    <property type="component" value="Unassembled WGS sequence"/>
</dbReference>
<sequence>MSIIEAAVIVLTVLVVLDLMLTTAVIRRLRTYEERAAAAGPPPELIDIAVGAEVPLAEPRLIGRRTLVGFFSTTCRPCTQEAAELAGRQERLAAAGIVAVPVLTMNGGTDPNGLAEVLGQVGTVIAEAPGGPVVSAFGAKATPSYALVDPDGRIAAKGTFEDCLRLVAR</sequence>
<keyword evidence="1" id="KW-0472">Membrane</keyword>
<accession>A0ABN3GSR8</accession>
<keyword evidence="1" id="KW-1133">Transmembrane helix</keyword>
<dbReference type="InterPro" id="IPR013766">
    <property type="entry name" value="Thioredoxin_domain"/>
</dbReference>
<reference evidence="3 4" key="1">
    <citation type="journal article" date="2019" name="Int. J. Syst. Evol. Microbiol.">
        <title>The Global Catalogue of Microorganisms (GCM) 10K type strain sequencing project: providing services to taxonomists for standard genome sequencing and annotation.</title>
        <authorList>
            <consortium name="The Broad Institute Genomics Platform"/>
            <consortium name="The Broad Institute Genome Sequencing Center for Infectious Disease"/>
            <person name="Wu L."/>
            <person name="Ma J."/>
        </authorList>
    </citation>
    <scope>NUCLEOTIDE SEQUENCE [LARGE SCALE GENOMIC DNA]</scope>
    <source>
        <strain evidence="3 4">JCM 3272</strain>
    </source>
</reference>
<keyword evidence="1" id="KW-0812">Transmembrane</keyword>